<evidence type="ECO:0000256" key="1">
    <source>
        <dbReference type="ARBA" id="ARBA00008591"/>
    </source>
</evidence>
<dbReference type="KEGG" id="mhu:Mhun_1024"/>
<dbReference type="PANTHER" id="PTHR37298:SF1">
    <property type="entry name" value="UPF0111 PROTEIN YKAA"/>
    <property type="match status" value="1"/>
</dbReference>
<dbReference type="Proteomes" id="UP000001941">
    <property type="component" value="Chromosome"/>
</dbReference>
<evidence type="ECO:0000313" key="3">
    <source>
        <dbReference type="Proteomes" id="UP000001941"/>
    </source>
</evidence>
<dbReference type="InParanoid" id="Q2FPI6"/>
<dbReference type="STRING" id="323259.Mhun_1024"/>
<protein>
    <submittedName>
        <fullName evidence="2">Phosphate transport regulator-like protein</fullName>
    </submittedName>
</protein>
<dbReference type="HOGENOM" id="CLU_086031_1_0_2"/>
<dbReference type="GeneID" id="3924632"/>
<comment type="similarity">
    <text evidence="1">Belongs to the UPF0111 family.</text>
</comment>
<sequence>MRIRNIILPEDQYFLEIFREISEKIVQASSHLTELISDMNQHRGITCQKIHQLEHESDELLRKIFARLEESLITPLEPDEIHRLAKALDDVIDIIDWVAHQICNYQLIGTYPHLNTFAEFISISVAEIREGVGLLGSWNEIHEIKNSCQNINHVYNRSSDLLSSAVTELFSMQDPILLIKLKDIYENLEEVLQECNDVGHVLNEIIIRHT</sequence>
<dbReference type="EMBL" id="CP000254">
    <property type="protein sequence ID" value="ABD40774.1"/>
    <property type="molecule type" value="Genomic_DNA"/>
</dbReference>
<evidence type="ECO:0000313" key="2">
    <source>
        <dbReference type="EMBL" id="ABD40774.1"/>
    </source>
</evidence>
<dbReference type="PANTHER" id="PTHR37298">
    <property type="entry name" value="UPF0111 PROTEIN YKAA"/>
    <property type="match status" value="1"/>
</dbReference>
<dbReference type="RefSeq" id="WP_011448053.1">
    <property type="nucleotide sequence ID" value="NC_007796.1"/>
</dbReference>
<reference evidence="3" key="1">
    <citation type="journal article" date="2016" name="Stand. Genomic Sci.">
        <title>Complete genome sequence of Methanospirillum hungatei type strain JF1.</title>
        <authorList>
            <person name="Gunsalus R.P."/>
            <person name="Cook L.E."/>
            <person name="Crable B."/>
            <person name="Rohlin L."/>
            <person name="McDonald E."/>
            <person name="Mouttaki H."/>
            <person name="Sieber J.R."/>
            <person name="Poweleit N."/>
            <person name="Zhou H."/>
            <person name="Lapidus A.L."/>
            <person name="Daligault H.E."/>
            <person name="Land M."/>
            <person name="Gilna P."/>
            <person name="Ivanova N."/>
            <person name="Kyrpides N."/>
            <person name="Culley D.E."/>
            <person name="McInerney M.J."/>
        </authorList>
    </citation>
    <scope>NUCLEOTIDE SEQUENCE [LARGE SCALE GENOMIC DNA]</scope>
    <source>
        <strain evidence="3">ATCC 27890 / DSM 864 / NBRC 100397 / JF-1</strain>
    </source>
</reference>
<dbReference type="Pfam" id="PF01865">
    <property type="entry name" value="PhoU_div"/>
    <property type="match status" value="1"/>
</dbReference>
<proteinExistence type="inferred from homology"/>
<gene>
    <name evidence="2" type="ordered locus">Mhun_1024</name>
</gene>
<dbReference type="InterPro" id="IPR038078">
    <property type="entry name" value="PhoU-like_sf"/>
</dbReference>
<dbReference type="InterPro" id="IPR018445">
    <property type="entry name" value="Put_Phosphate_transp_reg"/>
</dbReference>
<dbReference type="AlphaFoldDB" id="Q2FPI6"/>
<accession>Q2FPI6</accession>
<dbReference type="eggNOG" id="arCOG02640">
    <property type="taxonomic scope" value="Archaea"/>
</dbReference>
<dbReference type="EnsemblBacteria" id="ABD40774">
    <property type="protein sequence ID" value="ABD40774"/>
    <property type="gene ID" value="Mhun_1024"/>
</dbReference>
<dbReference type="InterPro" id="IPR052912">
    <property type="entry name" value="UPF0111_domain"/>
</dbReference>
<name>Q2FPI6_METHJ</name>
<organism evidence="2 3">
    <name type="scientific">Methanospirillum hungatei JF-1 (strain ATCC 27890 / DSM 864 / NBRC 100397 / JF-1)</name>
    <dbReference type="NCBI Taxonomy" id="323259"/>
    <lineage>
        <taxon>Archaea</taxon>
        <taxon>Methanobacteriati</taxon>
        <taxon>Methanobacteriota</taxon>
        <taxon>Stenosarchaea group</taxon>
        <taxon>Methanomicrobia</taxon>
        <taxon>Methanomicrobiales</taxon>
        <taxon>Methanospirillaceae</taxon>
        <taxon>Methanospirillum</taxon>
    </lineage>
</organism>
<dbReference type="Gene3D" id="1.20.58.220">
    <property type="entry name" value="Phosphate transport system protein phou homolog 2, domain 2"/>
    <property type="match status" value="1"/>
</dbReference>
<keyword evidence="3" id="KW-1185">Reference proteome</keyword>
<dbReference type="OrthoDB" id="115561at2157"/>